<reference evidence="2" key="1">
    <citation type="journal article" date="2019" name="Int. J. Syst. Evol. Microbiol.">
        <title>The Global Catalogue of Microorganisms (GCM) 10K type strain sequencing project: providing services to taxonomists for standard genome sequencing and annotation.</title>
        <authorList>
            <consortium name="The Broad Institute Genomics Platform"/>
            <consortium name="The Broad Institute Genome Sequencing Center for Infectious Disease"/>
            <person name="Wu L."/>
            <person name="Ma J."/>
        </authorList>
    </citation>
    <scope>NUCLEOTIDE SEQUENCE [LARGE SCALE GENOMIC DNA]</scope>
    <source>
        <strain evidence="2">JCM 17804</strain>
    </source>
</reference>
<name>A0ABP8I7I5_9BURK</name>
<gene>
    <name evidence="1" type="ORF">GCM10023165_42920</name>
</gene>
<sequence length="106" mass="11711">MLRLHSNKKAESPEETHMTNAYASISVYRGWVVSLTLDSTPGQGLEGCALMQFEGVCMERLAYASASQSFDEALTVLGQEAEAFVDRWHVMAAARQEEQQAELVEA</sequence>
<protein>
    <recommendedName>
        <fullName evidence="3">DUF1488 family protein</fullName>
    </recommendedName>
</protein>
<keyword evidence="2" id="KW-1185">Reference proteome</keyword>
<evidence type="ECO:0000313" key="1">
    <source>
        <dbReference type="EMBL" id="GAA4353015.1"/>
    </source>
</evidence>
<proteinExistence type="predicted"/>
<dbReference type="Proteomes" id="UP001500975">
    <property type="component" value="Unassembled WGS sequence"/>
</dbReference>
<comment type="caution">
    <text evidence="1">The sequence shown here is derived from an EMBL/GenBank/DDBJ whole genome shotgun (WGS) entry which is preliminary data.</text>
</comment>
<evidence type="ECO:0000313" key="2">
    <source>
        <dbReference type="Proteomes" id="UP001500975"/>
    </source>
</evidence>
<accession>A0ABP8I7I5</accession>
<dbReference type="EMBL" id="BAABGJ010000076">
    <property type="protein sequence ID" value="GAA4353015.1"/>
    <property type="molecule type" value="Genomic_DNA"/>
</dbReference>
<evidence type="ECO:0008006" key="3">
    <source>
        <dbReference type="Google" id="ProtNLM"/>
    </source>
</evidence>
<organism evidence="1 2">
    <name type="scientific">Variovorax defluvii</name>
    <dbReference type="NCBI Taxonomy" id="913761"/>
    <lineage>
        <taxon>Bacteria</taxon>
        <taxon>Pseudomonadati</taxon>
        <taxon>Pseudomonadota</taxon>
        <taxon>Betaproteobacteria</taxon>
        <taxon>Burkholderiales</taxon>
        <taxon>Comamonadaceae</taxon>
        <taxon>Variovorax</taxon>
    </lineage>
</organism>